<proteinExistence type="predicted"/>
<accession>A0A914Z2L9</accession>
<evidence type="ECO:0000313" key="1">
    <source>
        <dbReference type="Proteomes" id="UP000887577"/>
    </source>
</evidence>
<reference evidence="2" key="1">
    <citation type="submission" date="2022-11" db="UniProtKB">
        <authorList>
            <consortium name="WormBaseParasite"/>
        </authorList>
    </citation>
    <scope>IDENTIFICATION</scope>
</reference>
<keyword evidence="1" id="KW-1185">Reference proteome</keyword>
<dbReference type="AlphaFoldDB" id="A0A914Z2L9"/>
<protein>
    <submittedName>
        <fullName evidence="2">Uncharacterized protein</fullName>
    </submittedName>
</protein>
<dbReference type="WBParaSite" id="PSU_v2.g6954.t1">
    <property type="protein sequence ID" value="PSU_v2.g6954.t1"/>
    <property type="gene ID" value="PSU_v2.g6954"/>
</dbReference>
<evidence type="ECO:0000313" key="2">
    <source>
        <dbReference type="WBParaSite" id="PSU_v2.g6954.t1"/>
    </source>
</evidence>
<sequence length="218" mass="24613">MKCIIIKTNKFTVYFLQYNALRVHWSPETTFDAITLLIRNEDNRKQTLMTAEIQAGNGISVKSGANKPIMVIRTPNHDPLSLGKLMHPAPATLFKIMKQITPVGYNYLVLRSPSKEPVMKIEKVVASLYPIGKAMGIFQCNCVYWFKRMDGTILGYIRPKLVMNSNTLVVKFTSTNTDVQTRAAILGVALLFAITEAYPQLRSMLDESMKLRPQLSIK</sequence>
<name>A0A914Z2L9_9BILA</name>
<organism evidence="1 2">
    <name type="scientific">Panagrolaimus superbus</name>
    <dbReference type="NCBI Taxonomy" id="310955"/>
    <lineage>
        <taxon>Eukaryota</taxon>
        <taxon>Metazoa</taxon>
        <taxon>Ecdysozoa</taxon>
        <taxon>Nematoda</taxon>
        <taxon>Chromadorea</taxon>
        <taxon>Rhabditida</taxon>
        <taxon>Tylenchina</taxon>
        <taxon>Panagrolaimomorpha</taxon>
        <taxon>Panagrolaimoidea</taxon>
        <taxon>Panagrolaimidae</taxon>
        <taxon>Panagrolaimus</taxon>
    </lineage>
</organism>
<dbReference type="Proteomes" id="UP000887577">
    <property type="component" value="Unplaced"/>
</dbReference>